<dbReference type="PROSITE" id="PS50949">
    <property type="entry name" value="HTH_GNTR"/>
    <property type="match status" value="1"/>
</dbReference>
<dbReference type="EMBL" id="SJKA01000004">
    <property type="protein sequence ID" value="TCC34894.1"/>
    <property type="molecule type" value="Genomic_DNA"/>
</dbReference>
<dbReference type="InterPro" id="IPR036390">
    <property type="entry name" value="WH_DNA-bd_sf"/>
</dbReference>
<evidence type="ECO:0000313" key="8">
    <source>
        <dbReference type="Proteomes" id="UP000292695"/>
    </source>
</evidence>
<dbReference type="Gene3D" id="3.40.640.10">
    <property type="entry name" value="Type I PLP-dependent aspartate aminotransferase-like (Major domain)"/>
    <property type="match status" value="1"/>
</dbReference>
<comment type="caution">
    <text evidence="7">The sequence shown here is derived from an EMBL/GenBank/DDBJ whole genome shotgun (WGS) entry which is preliminary data.</text>
</comment>
<dbReference type="GO" id="GO:0030170">
    <property type="term" value="F:pyridoxal phosphate binding"/>
    <property type="evidence" value="ECO:0007669"/>
    <property type="project" value="InterPro"/>
</dbReference>
<keyword evidence="8" id="KW-1185">Reference proteome</keyword>
<evidence type="ECO:0000256" key="1">
    <source>
        <dbReference type="ARBA" id="ARBA00005384"/>
    </source>
</evidence>
<proteinExistence type="inferred from homology"/>
<gene>
    <name evidence="7" type="ORF">E0H50_13455</name>
</gene>
<dbReference type="InterPro" id="IPR051446">
    <property type="entry name" value="HTH_trans_reg/aminotransferase"/>
</dbReference>
<evidence type="ECO:0000256" key="4">
    <source>
        <dbReference type="ARBA" id="ARBA00023125"/>
    </source>
</evidence>
<dbReference type="InterPro" id="IPR015421">
    <property type="entry name" value="PyrdxlP-dep_Trfase_major"/>
</dbReference>
<comment type="similarity">
    <text evidence="1">In the C-terminal section; belongs to the class-I pyridoxal-phosphate-dependent aminotransferase family.</text>
</comment>
<dbReference type="Proteomes" id="UP000292695">
    <property type="component" value="Unassembled WGS sequence"/>
</dbReference>
<evidence type="ECO:0000256" key="3">
    <source>
        <dbReference type="ARBA" id="ARBA00023015"/>
    </source>
</evidence>
<dbReference type="GO" id="GO:0003700">
    <property type="term" value="F:DNA-binding transcription factor activity"/>
    <property type="evidence" value="ECO:0007669"/>
    <property type="project" value="InterPro"/>
</dbReference>
<keyword evidence="4" id="KW-0238">DNA-binding</keyword>
<evidence type="ECO:0000259" key="6">
    <source>
        <dbReference type="PROSITE" id="PS50949"/>
    </source>
</evidence>
<dbReference type="PANTHER" id="PTHR46577:SF1">
    <property type="entry name" value="HTH-TYPE TRANSCRIPTIONAL REGULATORY PROTEIN GABR"/>
    <property type="match status" value="1"/>
</dbReference>
<feature type="domain" description="HTH gntR-type" evidence="6">
    <location>
        <begin position="66"/>
        <end position="134"/>
    </location>
</feature>
<dbReference type="InterPro" id="IPR036388">
    <property type="entry name" value="WH-like_DNA-bd_sf"/>
</dbReference>
<evidence type="ECO:0000256" key="2">
    <source>
        <dbReference type="ARBA" id="ARBA00022898"/>
    </source>
</evidence>
<dbReference type="InterPro" id="IPR015424">
    <property type="entry name" value="PyrdxlP-dep_Trfase"/>
</dbReference>
<sequence>MHVFPAETGLLRTPLVSIRRCRRLRTAERMVSLPGDRAGVSRKADRSMRVSSVVRLPVAVDRHSPHSLSRQIVDQIVLAIESGALGAGSELPSSRALAQTLGISRSVALAAYSELFARDYLRSLPGSGTFVSDVVGAKVPAADAATSSQRCSVDFSPGMPNLERYPRSAWRSAWQAASYVPPTATHAPRMGLPQLREQVAAHLNRTRGIGCVPGQVMITDGLAQGLEVLAELAGPEASAVIEDPAHPLLAYLLERRRLATVPVPVGPAGIDLELLPASASLAVVTPSQQFPLGRQMPLHRRHELLRWAERSEVLLVELDIADELHSREGFVPCLASLDMSGIVAYLGTFEHALSRDLPLGYLVLPEAFGKSAETLPMATTGPTPLAQRAALELFSRGDVARYVNRLYRSYQEKRAVVRRQLEMLPVESVTGLFGNHVAVQLSPGRSAEGVSERLVNAGVLIPPASAYRRRYAPDHVDDRTVDSTLIVGFGHLTSAEIEQGLRALGRALDVS</sequence>
<dbReference type="InterPro" id="IPR004839">
    <property type="entry name" value="Aminotransferase_I/II_large"/>
</dbReference>
<evidence type="ECO:0000256" key="5">
    <source>
        <dbReference type="ARBA" id="ARBA00023163"/>
    </source>
</evidence>
<dbReference type="GO" id="GO:0008483">
    <property type="term" value="F:transaminase activity"/>
    <property type="evidence" value="ECO:0007669"/>
    <property type="project" value="UniProtKB-KW"/>
</dbReference>
<keyword evidence="5" id="KW-0804">Transcription</keyword>
<name>A0A4R0IR74_9ACTN</name>
<dbReference type="AlphaFoldDB" id="A0A4R0IR74"/>
<dbReference type="GO" id="GO:0003677">
    <property type="term" value="F:DNA binding"/>
    <property type="evidence" value="ECO:0007669"/>
    <property type="project" value="UniProtKB-KW"/>
</dbReference>
<keyword evidence="2" id="KW-0663">Pyridoxal phosphate</keyword>
<dbReference type="SUPFAM" id="SSF46785">
    <property type="entry name" value="Winged helix' DNA-binding domain"/>
    <property type="match status" value="1"/>
</dbReference>
<dbReference type="InterPro" id="IPR000524">
    <property type="entry name" value="Tscrpt_reg_HTH_GntR"/>
</dbReference>
<reference evidence="7 8" key="1">
    <citation type="submission" date="2019-02" db="EMBL/GenBank/DDBJ databases">
        <title>Kribbella capetownensis sp. nov. and Kribbella speibonae sp. nov., isolated from soil.</title>
        <authorList>
            <person name="Curtis S.M."/>
            <person name="Norton I."/>
            <person name="Everest G.J."/>
            <person name="Meyers P.R."/>
        </authorList>
    </citation>
    <scope>NUCLEOTIDE SEQUENCE [LARGE SCALE GENOMIC DNA]</scope>
    <source>
        <strain evidence="7 8">DSM 27082</strain>
    </source>
</reference>
<protein>
    <submittedName>
        <fullName evidence="7">PLP-dependent aminotransferase family protein</fullName>
    </submittedName>
</protein>
<organism evidence="7 8">
    <name type="scientific">Kribbella sindirgiensis</name>
    <dbReference type="NCBI Taxonomy" id="1124744"/>
    <lineage>
        <taxon>Bacteria</taxon>
        <taxon>Bacillati</taxon>
        <taxon>Actinomycetota</taxon>
        <taxon>Actinomycetes</taxon>
        <taxon>Propionibacteriales</taxon>
        <taxon>Kribbellaceae</taxon>
        <taxon>Kribbella</taxon>
    </lineage>
</organism>
<dbReference type="CDD" id="cd00609">
    <property type="entry name" value="AAT_like"/>
    <property type="match status" value="1"/>
</dbReference>
<accession>A0A4R0IR74</accession>
<dbReference type="Pfam" id="PF00392">
    <property type="entry name" value="GntR"/>
    <property type="match status" value="1"/>
</dbReference>
<dbReference type="SUPFAM" id="SSF53383">
    <property type="entry name" value="PLP-dependent transferases"/>
    <property type="match status" value="1"/>
</dbReference>
<dbReference type="SMART" id="SM00345">
    <property type="entry name" value="HTH_GNTR"/>
    <property type="match status" value="1"/>
</dbReference>
<evidence type="ECO:0000313" key="7">
    <source>
        <dbReference type="EMBL" id="TCC34894.1"/>
    </source>
</evidence>
<dbReference type="OrthoDB" id="594134at2"/>
<keyword evidence="3" id="KW-0805">Transcription regulation</keyword>
<dbReference type="CDD" id="cd07377">
    <property type="entry name" value="WHTH_GntR"/>
    <property type="match status" value="1"/>
</dbReference>
<keyword evidence="7" id="KW-0808">Transferase</keyword>
<dbReference type="PANTHER" id="PTHR46577">
    <property type="entry name" value="HTH-TYPE TRANSCRIPTIONAL REGULATORY PROTEIN GABR"/>
    <property type="match status" value="1"/>
</dbReference>
<dbReference type="Gene3D" id="1.10.10.10">
    <property type="entry name" value="Winged helix-like DNA-binding domain superfamily/Winged helix DNA-binding domain"/>
    <property type="match status" value="1"/>
</dbReference>
<keyword evidence="7" id="KW-0032">Aminotransferase</keyword>
<dbReference type="Pfam" id="PF00155">
    <property type="entry name" value="Aminotran_1_2"/>
    <property type="match status" value="1"/>
</dbReference>